<dbReference type="PATRIC" id="fig|886882.15.peg.5458"/>
<organism evidence="1 2">
    <name type="scientific">Paenibacillus polymyxa (strain SC2)</name>
    <name type="common">Bacillus polymyxa</name>
    <dbReference type="NCBI Taxonomy" id="886882"/>
    <lineage>
        <taxon>Bacteria</taxon>
        <taxon>Bacillati</taxon>
        <taxon>Bacillota</taxon>
        <taxon>Bacilli</taxon>
        <taxon>Bacillales</taxon>
        <taxon>Paenibacillaceae</taxon>
        <taxon>Paenibacillus</taxon>
    </lineage>
</organism>
<dbReference type="Proteomes" id="UP000006868">
    <property type="component" value="Plasmid pSC2"/>
</dbReference>
<protein>
    <submittedName>
        <fullName evidence="1">Uncharacterized protein</fullName>
    </submittedName>
</protein>
<dbReference type="HOGENOM" id="CLU_2274609_0_0_9"/>
<gene>
    <name evidence="1" type="ORF">PPSC2_25955</name>
</gene>
<keyword evidence="1" id="KW-0614">Plasmid</keyword>
<dbReference type="KEGG" id="ppm:PPSC2_25955"/>
<geneLocation type="plasmid" evidence="1 2">
    <name>pSC2</name>
</geneLocation>
<name>E3EKL2_PAEPS</name>
<sequence length="102" mass="11754">MDKKRYLARHWKYLMRSGHTLETISRKSKKAICQHFDGIAKDYEQDESFRLSGLPDCEYCGGSRYDPFDIASYECGECEGTGKTGWIYKDGKRVPGKQVHHG</sequence>
<evidence type="ECO:0000313" key="1">
    <source>
        <dbReference type="EMBL" id="ADO59844.2"/>
    </source>
</evidence>
<dbReference type="EMBL" id="CP002214">
    <property type="protein sequence ID" value="ADO59844.2"/>
    <property type="molecule type" value="Genomic_DNA"/>
</dbReference>
<dbReference type="AlphaFoldDB" id="E3EKL2"/>
<evidence type="ECO:0000313" key="2">
    <source>
        <dbReference type="Proteomes" id="UP000006868"/>
    </source>
</evidence>
<reference evidence="1 2" key="1">
    <citation type="journal article" date="2011" name="J. Bacteriol.">
        <title>Complete genome sequence of Paenibacillus polymyxa SC2, a strain of plant growth-promoting Rhizobacterium with broad-spectrum antimicrobial activity.</title>
        <authorList>
            <person name="Ma M."/>
            <person name="Wang C."/>
            <person name="Ding Y."/>
            <person name="Li L."/>
            <person name="Shen D."/>
            <person name="Jiang X."/>
            <person name="Guan D."/>
            <person name="Cao F."/>
            <person name="Chen H."/>
            <person name="Feng R."/>
            <person name="Wang X."/>
            <person name="Ge Y."/>
            <person name="Yao L."/>
            <person name="Bing X."/>
            <person name="Yang X."/>
            <person name="Li J."/>
            <person name="Du B."/>
        </authorList>
    </citation>
    <scope>NUCLEOTIDE SEQUENCE [LARGE SCALE GENOMIC DNA]</scope>
    <source>
        <strain evidence="1 2">SC2</strain>
        <plasmid evidence="2">pSC2</plasmid>
    </source>
</reference>
<accession>E3EKL2</accession>
<dbReference type="RefSeq" id="WP_043886228.1">
    <property type="nucleotide sequence ID" value="NC_014628.2"/>
</dbReference>
<proteinExistence type="predicted"/>